<protein>
    <submittedName>
        <fullName evidence="2">Uncharacterized protein</fullName>
    </submittedName>
</protein>
<keyword evidence="3" id="KW-1185">Reference proteome</keyword>
<reference evidence="2 3" key="1">
    <citation type="journal article" date="2019" name="Curr. Microbiol.">
        <title>Vibrio chemaguriensis sp. nov., from Sundarbans, Bay of Bengal.</title>
        <authorList>
            <person name="Ghosh A."/>
            <person name="Bhadury P."/>
        </authorList>
    </citation>
    <scope>NUCLEOTIDE SEQUENCE [LARGE SCALE GENOMIC DNA]</scope>
    <source>
        <strain evidence="2 3">Iso1</strain>
    </source>
</reference>
<comment type="caution">
    <text evidence="2">The sequence shown here is derived from an EMBL/GenBank/DDBJ whole genome shotgun (WGS) entry which is preliminary data.</text>
</comment>
<keyword evidence="1" id="KW-0812">Transmembrane</keyword>
<accession>A0ABX1HQV1</accession>
<evidence type="ECO:0000256" key="1">
    <source>
        <dbReference type="SAM" id="Phobius"/>
    </source>
</evidence>
<feature type="transmembrane region" description="Helical" evidence="1">
    <location>
        <begin position="20"/>
        <end position="41"/>
    </location>
</feature>
<organism evidence="2 3">
    <name type="scientific">Vibrio chemaguriensis</name>
    <dbReference type="NCBI Taxonomy" id="2527672"/>
    <lineage>
        <taxon>Bacteria</taxon>
        <taxon>Pseudomonadati</taxon>
        <taxon>Pseudomonadota</taxon>
        <taxon>Gammaproteobacteria</taxon>
        <taxon>Vibrionales</taxon>
        <taxon>Vibrionaceae</taxon>
        <taxon>Vibrio</taxon>
    </lineage>
</organism>
<proteinExistence type="predicted"/>
<keyword evidence="1" id="KW-0472">Membrane</keyword>
<dbReference type="EMBL" id="SHOE01000001">
    <property type="protein sequence ID" value="NKJ66564.1"/>
    <property type="molecule type" value="Genomic_DNA"/>
</dbReference>
<gene>
    <name evidence="2" type="ORF">EX191_02055</name>
</gene>
<feature type="transmembrane region" description="Helical" evidence="1">
    <location>
        <begin position="100"/>
        <end position="121"/>
    </location>
</feature>
<evidence type="ECO:0000313" key="3">
    <source>
        <dbReference type="Proteomes" id="UP000778757"/>
    </source>
</evidence>
<evidence type="ECO:0000313" key="2">
    <source>
        <dbReference type="EMBL" id="NKJ66564.1"/>
    </source>
</evidence>
<dbReference type="Proteomes" id="UP000778757">
    <property type="component" value="Unassembled WGS sequence"/>
</dbReference>
<name>A0ABX1HQV1_9VIBR</name>
<keyword evidence="1" id="KW-1133">Transmembrane helix</keyword>
<sequence length="129" mass="14608">MKLVLTFIGIKGSNVSYFDIANMIIGCTWLVSTLLFIRVSVKRIEKKMLKGGHDPVGWDRNGWGFRFPMYTTVLMRGKPAKVSLVDDQLILKYATTFDRALAFVVTISFALFLACGAIITWGPEEYRLH</sequence>